<comment type="caution">
    <text evidence="6">The sequence shown here is derived from an EMBL/GenBank/DDBJ whole genome shotgun (WGS) entry which is preliminary data.</text>
</comment>
<feature type="domain" description="Aldehyde dehydrogenase" evidence="5">
    <location>
        <begin position="42"/>
        <end position="435"/>
    </location>
</feature>
<gene>
    <name evidence="6" type="ORF">AXG93_3217s1330</name>
</gene>
<dbReference type="InterPro" id="IPR016161">
    <property type="entry name" value="Ald_DH/histidinol_DH"/>
</dbReference>
<evidence type="ECO:0000256" key="3">
    <source>
        <dbReference type="PROSITE-ProRule" id="PRU10007"/>
    </source>
</evidence>
<dbReference type="InterPro" id="IPR029510">
    <property type="entry name" value="Ald_DH_CS_GLU"/>
</dbReference>
<dbReference type="Proteomes" id="UP000077202">
    <property type="component" value="Unassembled WGS sequence"/>
</dbReference>
<dbReference type="AlphaFoldDB" id="A0A176VWI3"/>
<keyword evidence="2 4" id="KW-0560">Oxidoreductase</keyword>
<organism evidence="6 7">
    <name type="scientific">Marchantia polymorpha subsp. ruderalis</name>
    <dbReference type="NCBI Taxonomy" id="1480154"/>
    <lineage>
        <taxon>Eukaryota</taxon>
        <taxon>Viridiplantae</taxon>
        <taxon>Streptophyta</taxon>
        <taxon>Embryophyta</taxon>
        <taxon>Marchantiophyta</taxon>
        <taxon>Marchantiopsida</taxon>
        <taxon>Marchantiidae</taxon>
        <taxon>Marchantiales</taxon>
        <taxon>Marchantiaceae</taxon>
        <taxon>Marchantia</taxon>
    </lineage>
</organism>
<accession>A0A176VWI3</accession>
<evidence type="ECO:0000313" key="7">
    <source>
        <dbReference type="Proteomes" id="UP000077202"/>
    </source>
</evidence>
<evidence type="ECO:0000256" key="4">
    <source>
        <dbReference type="RuleBase" id="RU003345"/>
    </source>
</evidence>
<evidence type="ECO:0000256" key="2">
    <source>
        <dbReference type="ARBA" id="ARBA00023002"/>
    </source>
</evidence>
<dbReference type="Gene3D" id="3.40.605.10">
    <property type="entry name" value="Aldehyde Dehydrogenase, Chain A, domain 1"/>
    <property type="match status" value="1"/>
</dbReference>
<dbReference type="EMBL" id="LVLJ01002403">
    <property type="protein sequence ID" value="OAE25117.1"/>
    <property type="molecule type" value="Genomic_DNA"/>
</dbReference>
<sequence length="604" mass="66545">MVAASSGMKHAHKIVLSMGTQDYLMRLATSPSCKRNVYITLFDVVNPATGKTIAELPDDSPQDVAEKFQRLSGGQRRWNDVPVFERRNSLAQILTSEMGKPIKQSKNEIRATVDRVKFYLTHYEKVLREHTVLETARLKEKVVYEPLGVIANISAWNYPYFVSANVFAAALLTGNTVLYKPSEYASLSGQEITRLLHEAGVPKDAFMLCTGKGETGSAVSSLEGLGGIFFTGSFKTGLEIAKTAAPNLVKVQLELGGKDPVYVRHDVPNVASAAASIADGAFYNCGQSCCSVERIYVDKKIYPEFVENFVKTVKSFKMGDPLSDETYIGPVARKPQIPFLASQVIDALRKGASAAVGGDMTNVEDIPRAGFWFPPTVLTDVNHTMNVMREESFGPLIGIQMVDGDAEALNLMRDTPYGLTASVFCKSSSDAEAILRGQGEKLLALAQLWEWMVCDPSFNRRDSSCSGLVKREPVEVIWCLRDYWHMKRSEYQITDLCSTTWKAKSESGHCMSWICSWSANWSDVVFMGSSLITMLFLSSAKNREDGKLQNSTPRAMYAIAYTAHGTRLAARRGTAVVVRLAGQLAVLAVPTHWTGGLAWQLEET</sequence>
<proteinExistence type="inferred from homology"/>
<evidence type="ECO:0000256" key="1">
    <source>
        <dbReference type="ARBA" id="ARBA00009986"/>
    </source>
</evidence>
<comment type="similarity">
    <text evidence="1 4">Belongs to the aldehyde dehydrogenase family.</text>
</comment>
<dbReference type="PANTHER" id="PTHR11699">
    <property type="entry name" value="ALDEHYDE DEHYDROGENASE-RELATED"/>
    <property type="match status" value="1"/>
</dbReference>
<feature type="active site" evidence="3">
    <location>
        <position position="254"/>
    </location>
</feature>
<dbReference type="Gene3D" id="3.40.309.10">
    <property type="entry name" value="Aldehyde Dehydrogenase, Chain A, domain 2"/>
    <property type="match status" value="1"/>
</dbReference>
<reference evidence="6" key="1">
    <citation type="submission" date="2016-03" db="EMBL/GenBank/DDBJ databases">
        <title>Mechanisms controlling the formation of the plant cell surface in tip-growing cells are functionally conserved among land plants.</title>
        <authorList>
            <person name="Honkanen S."/>
            <person name="Jones V.A."/>
            <person name="Morieri G."/>
            <person name="Champion C."/>
            <person name="Hetherington A.J."/>
            <person name="Kelly S."/>
            <person name="Saint-Marcoux D."/>
            <person name="Proust H."/>
            <person name="Prescott H."/>
            <person name="Dolan L."/>
        </authorList>
    </citation>
    <scope>NUCLEOTIDE SEQUENCE [LARGE SCALE GENOMIC DNA]</scope>
    <source>
        <tissue evidence="6">Whole gametophyte</tissue>
    </source>
</reference>
<dbReference type="InterPro" id="IPR016163">
    <property type="entry name" value="Ald_DH_C"/>
</dbReference>
<dbReference type="SUPFAM" id="SSF53720">
    <property type="entry name" value="ALDH-like"/>
    <property type="match status" value="1"/>
</dbReference>
<evidence type="ECO:0000259" key="5">
    <source>
        <dbReference type="Pfam" id="PF00171"/>
    </source>
</evidence>
<dbReference type="InterPro" id="IPR015590">
    <property type="entry name" value="Aldehyde_DH_dom"/>
</dbReference>
<dbReference type="GO" id="GO:0016620">
    <property type="term" value="F:oxidoreductase activity, acting on the aldehyde or oxo group of donors, NAD or NADP as acceptor"/>
    <property type="evidence" value="ECO:0007669"/>
    <property type="project" value="InterPro"/>
</dbReference>
<dbReference type="InterPro" id="IPR016162">
    <property type="entry name" value="Ald_DH_N"/>
</dbReference>
<dbReference type="Pfam" id="PF00171">
    <property type="entry name" value="Aldedh"/>
    <property type="match status" value="1"/>
</dbReference>
<evidence type="ECO:0000313" key="6">
    <source>
        <dbReference type="EMBL" id="OAE25117.1"/>
    </source>
</evidence>
<name>A0A176VWI3_MARPO</name>
<protein>
    <recommendedName>
        <fullName evidence="5">Aldehyde dehydrogenase domain-containing protein</fullName>
    </recommendedName>
</protein>
<dbReference type="PROSITE" id="PS00687">
    <property type="entry name" value="ALDEHYDE_DEHYDR_GLU"/>
    <property type="match status" value="1"/>
</dbReference>
<keyword evidence="7" id="KW-1185">Reference proteome</keyword>